<proteinExistence type="predicted"/>
<evidence type="ECO:0000313" key="6">
    <source>
        <dbReference type="EMBL" id="KIZ00514.1"/>
    </source>
</evidence>
<feature type="compositionally biased region" description="Low complexity" evidence="4">
    <location>
        <begin position="7"/>
        <end position="18"/>
    </location>
</feature>
<reference evidence="6 7" key="1">
    <citation type="journal article" date="2013" name="BMC Genomics">
        <title>Reconstruction of the lipid metabolism for the microalga Monoraphidium neglectum from its genome sequence reveals characteristics suitable for biofuel production.</title>
        <authorList>
            <person name="Bogen C."/>
            <person name="Al-Dilaimi A."/>
            <person name="Albersmeier A."/>
            <person name="Wichmann J."/>
            <person name="Grundmann M."/>
            <person name="Rupp O."/>
            <person name="Lauersen K.J."/>
            <person name="Blifernez-Klassen O."/>
            <person name="Kalinowski J."/>
            <person name="Goesmann A."/>
            <person name="Mussgnug J.H."/>
            <person name="Kruse O."/>
        </authorList>
    </citation>
    <scope>NUCLEOTIDE SEQUENCE [LARGE SCALE GENOMIC DNA]</scope>
    <source>
        <strain evidence="6 7">SAG 48.87</strain>
    </source>
</reference>
<dbReference type="STRING" id="145388.A0A0D2KZ82"/>
<dbReference type="CDD" id="cd21219">
    <property type="entry name" value="CH_PLS_FIM_rpt3"/>
    <property type="match status" value="1"/>
</dbReference>
<organism evidence="6 7">
    <name type="scientific">Monoraphidium neglectum</name>
    <dbReference type="NCBI Taxonomy" id="145388"/>
    <lineage>
        <taxon>Eukaryota</taxon>
        <taxon>Viridiplantae</taxon>
        <taxon>Chlorophyta</taxon>
        <taxon>core chlorophytes</taxon>
        <taxon>Chlorophyceae</taxon>
        <taxon>CS clade</taxon>
        <taxon>Sphaeropleales</taxon>
        <taxon>Selenastraceae</taxon>
        <taxon>Monoraphidium</taxon>
    </lineage>
</organism>
<dbReference type="KEGG" id="mng:MNEG_7448"/>
<dbReference type="GO" id="GO:0032432">
    <property type="term" value="C:actin filament bundle"/>
    <property type="evidence" value="ECO:0007669"/>
    <property type="project" value="TreeGrafter"/>
</dbReference>
<dbReference type="RefSeq" id="XP_013899533.1">
    <property type="nucleotide sequence ID" value="XM_014044079.1"/>
</dbReference>
<dbReference type="SUPFAM" id="SSF47576">
    <property type="entry name" value="Calponin-homology domain, CH-domain"/>
    <property type="match status" value="2"/>
</dbReference>
<protein>
    <submittedName>
        <fullName evidence="6">Fimbrin-1</fullName>
    </submittedName>
</protein>
<dbReference type="GO" id="GO:0005884">
    <property type="term" value="C:actin filament"/>
    <property type="evidence" value="ECO:0007669"/>
    <property type="project" value="TreeGrafter"/>
</dbReference>
<evidence type="ECO:0000256" key="1">
    <source>
        <dbReference type="ARBA" id="ARBA00011385"/>
    </source>
</evidence>
<accession>A0A0D2KZ82</accession>
<dbReference type="Pfam" id="PF00307">
    <property type="entry name" value="CH"/>
    <property type="match status" value="1"/>
</dbReference>
<evidence type="ECO:0000313" key="7">
    <source>
        <dbReference type="Proteomes" id="UP000054498"/>
    </source>
</evidence>
<dbReference type="OrthoDB" id="550598at2759"/>
<keyword evidence="3" id="KW-0009">Actin-binding</keyword>
<comment type="subunit">
    <text evidence="1">Interacts with F-actin.</text>
</comment>
<dbReference type="GO" id="GO:0005737">
    <property type="term" value="C:cytoplasm"/>
    <property type="evidence" value="ECO:0007669"/>
    <property type="project" value="TreeGrafter"/>
</dbReference>
<evidence type="ECO:0000256" key="3">
    <source>
        <dbReference type="ARBA" id="ARBA00023203"/>
    </source>
</evidence>
<feature type="region of interest" description="Disordered" evidence="4">
    <location>
        <begin position="181"/>
        <end position="269"/>
    </location>
</feature>
<dbReference type="EMBL" id="KK101535">
    <property type="protein sequence ID" value="KIZ00514.1"/>
    <property type="molecule type" value="Genomic_DNA"/>
</dbReference>
<keyword evidence="7" id="KW-1185">Reference proteome</keyword>
<dbReference type="PANTHER" id="PTHR19961:SF18">
    <property type="entry name" value="FI19014P1"/>
    <property type="match status" value="1"/>
</dbReference>
<keyword evidence="2" id="KW-0677">Repeat</keyword>
<dbReference type="Proteomes" id="UP000054498">
    <property type="component" value="Unassembled WGS sequence"/>
</dbReference>
<dbReference type="GO" id="GO:0051639">
    <property type="term" value="P:actin filament network formation"/>
    <property type="evidence" value="ECO:0007669"/>
    <property type="project" value="TreeGrafter"/>
</dbReference>
<feature type="compositionally biased region" description="Gly residues" evidence="4">
    <location>
        <begin position="326"/>
        <end position="341"/>
    </location>
</feature>
<dbReference type="SMART" id="SM00033">
    <property type="entry name" value="CH"/>
    <property type="match status" value="2"/>
</dbReference>
<dbReference type="PROSITE" id="PS50021">
    <property type="entry name" value="CH"/>
    <property type="match status" value="1"/>
</dbReference>
<evidence type="ECO:0000256" key="4">
    <source>
        <dbReference type="SAM" id="MobiDB-lite"/>
    </source>
</evidence>
<feature type="region of interest" description="Disordered" evidence="4">
    <location>
        <begin position="430"/>
        <end position="459"/>
    </location>
</feature>
<dbReference type="AlphaFoldDB" id="A0A0D2KZ82"/>
<evidence type="ECO:0000256" key="2">
    <source>
        <dbReference type="ARBA" id="ARBA00022737"/>
    </source>
</evidence>
<feature type="region of interest" description="Disordered" evidence="4">
    <location>
        <begin position="1"/>
        <end position="37"/>
    </location>
</feature>
<dbReference type="InterPro" id="IPR036872">
    <property type="entry name" value="CH_dom_sf"/>
</dbReference>
<dbReference type="GO" id="GO:0051017">
    <property type="term" value="P:actin filament bundle assembly"/>
    <property type="evidence" value="ECO:0007669"/>
    <property type="project" value="InterPro"/>
</dbReference>
<sequence>MQRRQQRQQQQQQQQQQQAMAFAGGGSPGALEGGGSSGSGAWSNICFDQDEVEAEEDPGISQEELAFRMWLNSLGLPTKCTSLFGPEVRSGWLLLEVLDHLQPGCVNWALANRPPFRRDAGGLPRGLENCGLLLETAQEALGLRLVSMGPHDIIAGRRKPILSLVYQLMRFHVLQVLESLGGDDDDRNADEAPQPLSTPRSAAPLSAGGGPPALPLLPTPRGAGAPKDPPAPGTPGPPDKSGGAERAPRSSDGGEGSGSGDGADAPGAERMSSHLHHMISASAADAAAAVKAAAAVVSASAASGHPSPPRAGRTSSFCGGGASAGGGAPGGGSCGGSGAGTPRGARSSAGGGVGGSLVFGSSSIKQRRRPLRVTEGDIIAWANGKMLGLQGPWVPAAAEDKQALQQQQQQQEEEDGQLRVQELVLGDDPLAGRRPAAAVPPLPLPPRAGAEADASGPGGMGAPRLFGSFRDPSLATGVAVLQVLGAVSPGCVDPAFIAPGADAAEREANARYALAVARRIGVSTFLLWNDVTSVDEWVGLQVQPRLMLVLFAALMAFDQQKRRQQQQQQHVQAEVSARQRQQGQA</sequence>
<feature type="compositionally biased region" description="Gly residues" evidence="4">
    <location>
        <begin position="23"/>
        <end position="37"/>
    </location>
</feature>
<gene>
    <name evidence="6" type="ORF">MNEG_7448</name>
</gene>
<dbReference type="GO" id="GO:0051015">
    <property type="term" value="F:actin filament binding"/>
    <property type="evidence" value="ECO:0007669"/>
    <property type="project" value="InterPro"/>
</dbReference>
<dbReference type="GeneID" id="25740324"/>
<dbReference type="InterPro" id="IPR001715">
    <property type="entry name" value="CH_dom"/>
</dbReference>
<feature type="region of interest" description="Disordered" evidence="4">
    <location>
        <begin position="326"/>
        <end position="369"/>
    </location>
</feature>
<name>A0A0D2KZ82_9CHLO</name>
<feature type="compositionally biased region" description="Pro residues" evidence="4">
    <location>
        <begin position="227"/>
        <end position="238"/>
    </location>
</feature>
<dbReference type="PANTHER" id="PTHR19961">
    <property type="entry name" value="FIMBRIN/PLASTIN"/>
    <property type="match status" value="1"/>
</dbReference>
<evidence type="ECO:0000259" key="5">
    <source>
        <dbReference type="PROSITE" id="PS50021"/>
    </source>
</evidence>
<dbReference type="Gene3D" id="1.10.418.10">
    <property type="entry name" value="Calponin-like domain"/>
    <property type="match status" value="2"/>
</dbReference>
<feature type="domain" description="Calponin-homology (CH)" evidence="5">
    <location>
        <begin position="61"/>
        <end position="173"/>
    </location>
</feature>
<dbReference type="InterPro" id="IPR039959">
    <property type="entry name" value="Fimbrin/Plastin"/>
</dbReference>